<dbReference type="InterPro" id="IPR013083">
    <property type="entry name" value="Znf_RING/FYVE/PHD"/>
</dbReference>
<feature type="compositionally biased region" description="Polar residues" evidence="7">
    <location>
        <begin position="230"/>
        <end position="251"/>
    </location>
</feature>
<reference evidence="10" key="1">
    <citation type="journal article" date="2023" name="bioRxiv">
        <title>Scaffold-level genome assemblies of two parasitoid biocontrol wasps reveal the parthenogenesis mechanism and an associated novel virus.</title>
        <authorList>
            <person name="Inwood S."/>
            <person name="Skelly J."/>
            <person name="Guhlin J."/>
            <person name="Harrop T."/>
            <person name="Goldson S."/>
            <person name="Dearden P."/>
        </authorList>
    </citation>
    <scope>NUCLEOTIDE SEQUENCE</scope>
    <source>
        <strain evidence="10">Lincoln</strain>
        <tissue evidence="10">Whole body</tissue>
    </source>
</reference>
<dbReference type="InterPro" id="IPR054386">
    <property type="entry name" value="RIM_Znf"/>
</dbReference>
<dbReference type="InterPro" id="IPR011011">
    <property type="entry name" value="Znf_FYVE_PHD"/>
</dbReference>
<dbReference type="GO" id="GO:0006886">
    <property type="term" value="P:intracellular protein transport"/>
    <property type="evidence" value="ECO:0007669"/>
    <property type="project" value="InterPro"/>
</dbReference>
<dbReference type="EMBL" id="JAQQBR010000003">
    <property type="protein sequence ID" value="KAK0180433.1"/>
    <property type="molecule type" value="Genomic_DNA"/>
</dbReference>
<dbReference type="GO" id="GO:0048791">
    <property type="term" value="P:calcium ion-regulated exocytosis of neurotransmitter"/>
    <property type="evidence" value="ECO:0007669"/>
    <property type="project" value="TreeGrafter"/>
</dbReference>
<dbReference type="PANTHER" id="PTHR12157">
    <property type="entry name" value="REGULATING SYNAPTIC MEMBRANE EXOCYTOSIS PROTEIN"/>
    <property type="match status" value="1"/>
</dbReference>
<evidence type="ECO:0000259" key="8">
    <source>
        <dbReference type="PROSITE" id="PS50178"/>
    </source>
</evidence>
<dbReference type="AlphaFoldDB" id="A0AA39G306"/>
<dbReference type="GO" id="GO:0042391">
    <property type="term" value="P:regulation of membrane potential"/>
    <property type="evidence" value="ECO:0007669"/>
    <property type="project" value="TreeGrafter"/>
</dbReference>
<dbReference type="InterPro" id="IPR039032">
    <property type="entry name" value="Rim-like"/>
</dbReference>
<reference evidence="10" key="2">
    <citation type="submission" date="2023-03" db="EMBL/GenBank/DDBJ databases">
        <authorList>
            <person name="Inwood S.N."/>
            <person name="Skelly J.G."/>
            <person name="Guhlin J."/>
            <person name="Harrop T.W.R."/>
            <person name="Goldson S.G."/>
            <person name="Dearden P.K."/>
        </authorList>
    </citation>
    <scope>NUCLEOTIDE SEQUENCE</scope>
    <source>
        <strain evidence="10">Lincoln</strain>
        <tissue evidence="10">Whole body</tissue>
    </source>
</reference>
<evidence type="ECO:0000256" key="1">
    <source>
        <dbReference type="ARBA" id="ARBA00022723"/>
    </source>
</evidence>
<dbReference type="InterPro" id="IPR017455">
    <property type="entry name" value="Znf_FYVE-rel"/>
</dbReference>
<feature type="compositionally biased region" description="Basic and acidic residues" evidence="7">
    <location>
        <begin position="273"/>
        <end position="282"/>
    </location>
</feature>
<proteinExistence type="predicted"/>
<evidence type="ECO:0000256" key="7">
    <source>
        <dbReference type="SAM" id="MobiDB-lite"/>
    </source>
</evidence>
<dbReference type="Gene3D" id="3.30.40.10">
    <property type="entry name" value="Zinc/RING finger domain, C3HC4 (zinc finger)"/>
    <property type="match status" value="1"/>
</dbReference>
<accession>A0AA39G306</accession>
<dbReference type="SUPFAM" id="SSF57903">
    <property type="entry name" value="FYVE/PHD zinc finger"/>
    <property type="match status" value="1"/>
</dbReference>
<dbReference type="GO" id="GO:0042734">
    <property type="term" value="C:presynaptic membrane"/>
    <property type="evidence" value="ECO:0007669"/>
    <property type="project" value="TreeGrafter"/>
</dbReference>
<keyword evidence="1" id="KW-0479">Metal-binding</keyword>
<name>A0AA39G306_MICHY</name>
<dbReference type="PROSITE" id="PS50916">
    <property type="entry name" value="RABBD"/>
    <property type="match status" value="1"/>
</dbReference>
<dbReference type="FunFam" id="3.30.40.10:FF:000453">
    <property type="entry name" value="Uncharacterized protein, isoform D"/>
    <property type="match status" value="1"/>
</dbReference>
<evidence type="ECO:0000313" key="10">
    <source>
        <dbReference type="EMBL" id="KAK0180433.1"/>
    </source>
</evidence>
<gene>
    <name evidence="10" type="ORF">PV327_006076</name>
</gene>
<evidence type="ECO:0000313" key="11">
    <source>
        <dbReference type="Proteomes" id="UP001168972"/>
    </source>
</evidence>
<evidence type="ECO:0000256" key="5">
    <source>
        <dbReference type="PROSITE-ProRule" id="PRU00091"/>
    </source>
</evidence>
<dbReference type="Pfam" id="PF22601">
    <property type="entry name" value="RIM2a_ZnF"/>
    <property type="match status" value="1"/>
</dbReference>
<dbReference type="GO" id="GO:0031267">
    <property type="term" value="F:small GTPase binding"/>
    <property type="evidence" value="ECO:0007669"/>
    <property type="project" value="InterPro"/>
</dbReference>
<evidence type="ECO:0000259" key="9">
    <source>
        <dbReference type="PROSITE" id="PS50916"/>
    </source>
</evidence>
<feature type="coiled-coil region" evidence="6">
    <location>
        <begin position="22"/>
        <end position="56"/>
    </location>
</feature>
<keyword evidence="4" id="KW-0862">Zinc</keyword>
<feature type="compositionally biased region" description="Low complexity" evidence="7">
    <location>
        <begin position="220"/>
        <end position="229"/>
    </location>
</feature>
<evidence type="ECO:0000256" key="3">
    <source>
        <dbReference type="ARBA" id="ARBA00022771"/>
    </source>
</evidence>
<evidence type="ECO:0000256" key="6">
    <source>
        <dbReference type="SAM" id="Coils"/>
    </source>
</evidence>
<dbReference type="InterPro" id="IPR010911">
    <property type="entry name" value="Rab_BD"/>
</dbReference>
<evidence type="ECO:0000256" key="2">
    <source>
        <dbReference type="ARBA" id="ARBA00022737"/>
    </source>
</evidence>
<dbReference type="GO" id="GO:0044325">
    <property type="term" value="F:transmembrane transporter binding"/>
    <property type="evidence" value="ECO:0007669"/>
    <property type="project" value="TreeGrafter"/>
</dbReference>
<dbReference type="GO" id="GO:0048788">
    <property type="term" value="C:cytoskeleton of presynaptic active zone"/>
    <property type="evidence" value="ECO:0007669"/>
    <property type="project" value="TreeGrafter"/>
</dbReference>
<keyword evidence="6" id="KW-0175">Coiled coil</keyword>
<protein>
    <submittedName>
        <fullName evidence="10">Uncharacterized protein</fullName>
    </submittedName>
</protein>
<keyword evidence="2" id="KW-0677">Repeat</keyword>
<evidence type="ECO:0000256" key="4">
    <source>
        <dbReference type="ARBA" id="ARBA00022833"/>
    </source>
</evidence>
<feature type="compositionally biased region" description="Basic and acidic residues" evidence="7">
    <location>
        <begin position="158"/>
        <end position="177"/>
    </location>
</feature>
<sequence>MADLPDMSHLTPEERRIIEGVMMRQKQEEERENEIMRRKQDEVQILEETIRARSEKHKKAGIELDATCDICMKTKFADGVGHICNYCNIRCCARCGGKVTLRSNKVIWVCIVCRKKQELLSKTGQWMVKSGLGAADTAMLRRMQEDMQGAHPSTHAELTQDKRPKLERAHSAAEKENLPLLQRSGSLLRRQYSQQEQEQNSNMPMAYGHTGMENSRIHVPQPHQIHQIQGTHMSQSLTPDGTNPGSLHQQTSFSSSEEERSTPECGSDEPDESEKGKSHPYN</sequence>
<dbReference type="Proteomes" id="UP001168972">
    <property type="component" value="Unassembled WGS sequence"/>
</dbReference>
<feature type="compositionally biased region" description="Low complexity" evidence="7">
    <location>
        <begin position="180"/>
        <end position="202"/>
    </location>
</feature>
<dbReference type="PROSITE" id="PS50178">
    <property type="entry name" value="ZF_FYVE"/>
    <property type="match status" value="1"/>
</dbReference>
<dbReference type="GO" id="GO:0050806">
    <property type="term" value="P:positive regulation of synaptic transmission"/>
    <property type="evidence" value="ECO:0007669"/>
    <property type="project" value="TreeGrafter"/>
</dbReference>
<comment type="caution">
    <text evidence="10">The sequence shown here is derived from an EMBL/GenBank/DDBJ whole genome shotgun (WGS) entry which is preliminary data.</text>
</comment>
<organism evidence="10 11">
    <name type="scientific">Microctonus hyperodae</name>
    <name type="common">Parasitoid wasp</name>
    <dbReference type="NCBI Taxonomy" id="165561"/>
    <lineage>
        <taxon>Eukaryota</taxon>
        <taxon>Metazoa</taxon>
        <taxon>Ecdysozoa</taxon>
        <taxon>Arthropoda</taxon>
        <taxon>Hexapoda</taxon>
        <taxon>Insecta</taxon>
        <taxon>Pterygota</taxon>
        <taxon>Neoptera</taxon>
        <taxon>Endopterygota</taxon>
        <taxon>Hymenoptera</taxon>
        <taxon>Apocrita</taxon>
        <taxon>Ichneumonoidea</taxon>
        <taxon>Braconidae</taxon>
        <taxon>Euphorinae</taxon>
        <taxon>Microctonus</taxon>
    </lineage>
</organism>
<feature type="domain" description="RabBD" evidence="9">
    <location>
        <begin position="4"/>
        <end position="130"/>
    </location>
</feature>
<feature type="region of interest" description="Disordered" evidence="7">
    <location>
        <begin position="146"/>
        <end position="282"/>
    </location>
</feature>
<keyword evidence="11" id="KW-1185">Reference proteome</keyword>
<keyword evidence="3 5" id="KW-0863">Zinc-finger</keyword>
<feature type="domain" description="FYVE-type" evidence="8">
    <location>
        <begin position="68"/>
        <end position="118"/>
    </location>
</feature>
<dbReference type="PANTHER" id="PTHR12157:SF21">
    <property type="entry name" value="RAB3 INTERACTING MOLECULE, ISOFORM F"/>
    <property type="match status" value="1"/>
</dbReference>
<dbReference type="GO" id="GO:0008270">
    <property type="term" value="F:zinc ion binding"/>
    <property type="evidence" value="ECO:0007669"/>
    <property type="project" value="UniProtKB-KW"/>
</dbReference>
<dbReference type="GO" id="GO:0048167">
    <property type="term" value="P:regulation of synaptic plasticity"/>
    <property type="evidence" value="ECO:0007669"/>
    <property type="project" value="TreeGrafter"/>
</dbReference>